<dbReference type="EMBL" id="JAVHJM010000001">
    <property type="protein sequence ID" value="KAK6521308.1"/>
    <property type="molecule type" value="Genomic_DNA"/>
</dbReference>
<feature type="compositionally biased region" description="Acidic residues" evidence="1">
    <location>
        <begin position="279"/>
        <end position="303"/>
    </location>
</feature>
<dbReference type="PANTHER" id="PTHR34826">
    <property type="entry name" value="UPF0590 PROTEIN C409.17C"/>
    <property type="match status" value="1"/>
</dbReference>
<evidence type="ECO:0000256" key="1">
    <source>
        <dbReference type="SAM" id="MobiDB-lite"/>
    </source>
</evidence>
<protein>
    <recommendedName>
        <fullName evidence="2">Domain of unknown function at the cortex 1 domain-containing protein</fullName>
    </recommendedName>
</protein>
<feature type="region of interest" description="Disordered" evidence="1">
    <location>
        <begin position="277"/>
        <end position="330"/>
    </location>
</feature>
<name>A0AAN8NMX5_9PEZI</name>
<evidence type="ECO:0000259" key="2">
    <source>
        <dbReference type="Pfam" id="PF08588"/>
    </source>
</evidence>
<dbReference type="AlphaFoldDB" id="A0AAN8NMX5"/>
<evidence type="ECO:0000313" key="3">
    <source>
        <dbReference type="EMBL" id="KAK6521308.1"/>
    </source>
</evidence>
<proteinExistence type="predicted"/>
<feature type="region of interest" description="Disordered" evidence="1">
    <location>
        <begin position="1"/>
        <end position="24"/>
    </location>
</feature>
<gene>
    <name evidence="3" type="ORF">TWF506_001532</name>
</gene>
<dbReference type="Proteomes" id="UP001307849">
    <property type="component" value="Unassembled WGS sequence"/>
</dbReference>
<sequence>MTRKISNYTLTVTAGPTRDTSSHVPVPVNTEQPLHFDTNLISTDLFVRIQNYRGTDKTLPTTSPYFTTPPHSTNKDKYSISFSPLVFKSSSINGDDLVLGNDFDEPISRNLPPGFSVAWRVARWVIDPGLDGDPWAEKPWLEGRVLSSVNVIDVGDRNGSGGVDVLEEGLYKSRLNGGGGGGGGGSGEEEIPKDGAARMKFFVQQEKRKKLVFEKGERYWMDFYNPYLDFNEFALHLPGISIHILQYWDGQPLRYVLKNRVDQTVYLVVQFTLTPKEDVDTDEEDDDDDEDYEEDDEEDDEIFEDARQSEGATSQKGTNPAVQTSNDDID</sequence>
<dbReference type="Pfam" id="PF08588">
    <property type="entry name" value="Duc1"/>
    <property type="match status" value="1"/>
</dbReference>
<comment type="caution">
    <text evidence="3">The sequence shown here is derived from an EMBL/GenBank/DDBJ whole genome shotgun (WGS) entry which is preliminary data.</text>
</comment>
<reference evidence="3 4" key="1">
    <citation type="submission" date="2019-10" db="EMBL/GenBank/DDBJ databases">
        <authorList>
            <person name="Palmer J.M."/>
        </authorList>
    </citation>
    <scope>NUCLEOTIDE SEQUENCE [LARGE SCALE GENOMIC DNA]</scope>
    <source>
        <strain evidence="3 4">TWF506</strain>
    </source>
</reference>
<feature type="domain" description="Domain of unknown function at the cortex 1" evidence="2">
    <location>
        <begin position="10"/>
        <end position="273"/>
    </location>
</feature>
<dbReference type="PANTHER" id="PTHR34826:SF2">
    <property type="entry name" value="UPF0590 PROTEIN C409.17C"/>
    <property type="match status" value="1"/>
</dbReference>
<feature type="compositionally biased region" description="Polar residues" evidence="1">
    <location>
        <begin position="1"/>
        <end position="23"/>
    </location>
</feature>
<evidence type="ECO:0000313" key="4">
    <source>
        <dbReference type="Proteomes" id="UP001307849"/>
    </source>
</evidence>
<accession>A0AAN8NMX5</accession>
<keyword evidence="4" id="KW-1185">Reference proteome</keyword>
<dbReference type="InterPro" id="IPR013897">
    <property type="entry name" value="Duc1"/>
</dbReference>
<feature type="compositionally biased region" description="Polar residues" evidence="1">
    <location>
        <begin position="310"/>
        <end position="330"/>
    </location>
</feature>
<organism evidence="3 4">
    <name type="scientific">Arthrobotrys conoides</name>
    <dbReference type="NCBI Taxonomy" id="74498"/>
    <lineage>
        <taxon>Eukaryota</taxon>
        <taxon>Fungi</taxon>
        <taxon>Dikarya</taxon>
        <taxon>Ascomycota</taxon>
        <taxon>Pezizomycotina</taxon>
        <taxon>Orbiliomycetes</taxon>
        <taxon>Orbiliales</taxon>
        <taxon>Orbiliaceae</taxon>
        <taxon>Arthrobotrys</taxon>
    </lineage>
</organism>